<feature type="domain" description="Heterokaryon incompatibility" evidence="1">
    <location>
        <begin position="52"/>
        <end position="206"/>
    </location>
</feature>
<dbReference type="InterPro" id="IPR010730">
    <property type="entry name" value="HET"/>
</dbReference>
<dbReference type="AlphaFoldDB" id="A0A9P8XYD8"/>
<reference evidence="2" key="1">
    <citation type="journal article" date="2021" name="Nat. Commun.">
        <title>Genetic determinants of endophytism in the Arabidopsis root mycobiome.</title>
        <authorList>
            <person name="Mesny F."/>
            <person name="Miyauchi S."/>
            <person name="Thiergart T."/>
            <person name="Pickel B."/>
            <person name="Atanasova L."/>
            <person name="Karlsson M."/>
            <person name="Huettel B."/>
            <person name="Barry K.W."/>
            <person name="Haridas S."/>
            <person name="Chen C."/>
            <person name="Bauer D."/>
            <person name="Andreopoulos W."/>
            <person name="Pangilinan J."/>
            <person name="LaButti K."/>
            <person name="Riley R."/>
            <person name="Lipzen A."/>
            <person name="Clum A."/>
            <person name="Drula E."/>
            <person name="Henrissat B."/>
            <person name="Kohler A."/>
            <person name="Grigoriev I.V."/>
            <person name="Martin F.M."/>
            <person name="Hacquard S."/>
        </authorList>
    </citation>
    <scope>NUCLEOTIDE SEQUENCE</scope>
    <source>
        <strain evidence="2">MPI-CAGE-CH-0230</strain>
    </source>
</reference>
<dbReference type="EMBL" id="JAGTJQ010000010">
    <property type="protein sequence ID" value="KAH7020828.1"/>
    <property type="molecule type" value="Genomic_DNA"/>
</dbReference>
<organism evidence="2 3">
    <name type="scientific">Microdochium trichocladiopsis</name>
    <dbReference type="NCBI Taxonomy" id="1682393"/>
    <lineage>
        <taxon>Eukaryota</taxon>
        <taxon>Fungi</taxon>
        <taxon>Dikarya</taxon>
        <taxon>Ascomycota</taxon>
        <taxon>Pezizomycotina</taxon>
        <taxon>Sordariomycetes</taxon>
        <taxon>Xylariomycetidae</taxon>
        <taxon>Xylariales</taxon>
        <taxon>Microdochiaceae</taxon>
        <taxon>Microdochium</taxon>
    </lineage>
</organism>
<proteinExistence type="predicted"/>
<dbReference type="Pfam" id="PF06985">
    <property type="entry name" value="HET"/>
    <property type="match status" value="1"/>
</dbReference>
<dbReference type="PANTHER" id="PTHR33112:SF16">
    <property type="entry name" value="HETEROKARYON INCOMPATIBILITY DOMAIN-CONTAINING PROTEIN"/>
    <property type="match status" value="1"/>
</dbReference>
<dbReference type="RefSeq" id="XP_046007029.1">
    <property type="nucleotide sequence ID" value="XM_046155193.1"/>
</dbReference>
<evidence type="ECO:0000313" key="2">
    <source>
        <dbReference type="EMBL" id="KAH7020828.1"/>
    </source>
</evidence>
<keyword evidence="3" id="KW-1185">Reference proteome</keyword>
<evidence type="ECO:0000313" key="3">
    <source>
        <dbReference type="Proteomes" id="UP000756346"/>
    </source>
</evidence>
<dbReference type="Proteomes" id="UP000756346">
    <property type="component" value="Unassembled WGS sequence"/>
</dbReference>
<sequence length="528" mass="59700">MDGWMNNCLTEHELCRRREASSTFRPNRLLQLSPSGTFRLVSGGECPAASKYAALSYCWGKQPAESLLMLTRTTAQYLQQENRVESLPKTFREAIEIVQRYQVDYLWVDRLCIYQDSVDDWQREAATMKDVYQHAHFSIAALGASDSDGGCFFERDPSRVAPTMVRVKTAEDEVEAAYVSELDRSISWYYAFASEPLVQRSWVVQERLLAPRTLYFGSRQVFWECREARCAETDQSRISIGGADEDQRAKSTHESPCLWKTLLDGPDVSTGEDKVEQLFLDWIALVAYYTDRELTVHTDKLVAISGLAKDMRAALNRLKPGKHHRYLAGLWEEQFPDGLMWCVAGPAQRRDTYRAPTWSWASLDGRLSMQPLPEMGRILFAAVLSATMTFQSEDDTGEVESAALTLRGPFAAAIIDVGGTVEISHFDNVKAILRFRGRDGDMQPEDQAMKGYSWYDGTFDSMEDVAEEVFVLWIKLSAPPRNLMEGLLLADAANGNFRRIGIASSHFGSREEAVSFIGQFEERKVVLV</sequence>
<dbReference type="PANTHER" id="PTHR33112">
    <property type="entry name" value="DOMAIN PROTEIN, PUTATIVE-RELATED"/>
    <property type="match status" value="1"/>
</dbReference>
<gene>
    <name evidence="2" type="ORF">B0I36DRAFT_333235</name>
</gene>
<name>A0A9P8XYD8_9PEZI</name>
<protein>
    <submittedName>
        <fullName evidence="2">Heterokaryon incompatibility protein-domain-containing protein</fullName>
    </submittedName>
</protein>
<dbReference type="OrthoDB" id="2958217at2759"/>
<accession>A0A9P8XYD8</accession>
<comment type="caution">
    <text evidence="2">The sequence shown here is derived from an EMBL/GenBank/DDBJ whole genome shotgun (WGS) entry which is preliminary data.</text>
</comment>
<dbReference type="GeneID" id="70184739"/>
<evidence type="ECO:0000259" key="1">
    <source>
        <dbReference type="Pfam" id="PF06985"/>
    </source>
</evidence>